<keyword evidence="2" id="KW-0456">Lyase</keyword>
<reference evidence="5" key="1">
    <citation type="submission" date="2018-01" db="EMBL/GenBank/DDBJ databases">
        <authorList>
            <person name="Alioto T."/>
            <person name="Alioto T."/>
        </authorList>
    </citation>
    <scope>NUCLEOTIDE SEQUENCE [LARGE SCALE GENOMIC DNA]</scope>
</reference>
<keyword evidence="1" id="KW-0547">Nucleotide-binding</keyword>
<dbReference type="GO" id="GO:0004016">
    <property type="term" value="F:adenylate cyclase activity"/>
    <property type="evidence" value="ECO:0007669"/>
    <property type="project" value="TreeGrafter"/>
</dbReference>
<proteinExistence type="predicted"/>
<dbReference type="GO" id="GO:0007189">
    <property type="term" value="P:adenylate cyclase-activating G protein-coupled receptor signaling pathway"/>
    <property type="evidence" value="ECO:0007669"/>
    <property type="project" value="TreeGrafter"/>
</dbReference>
<protein>
    <submittedName>
        <fullName evidence="4">Blast:Adenylate cyclase type 2</fullName>
    </submittedName>
</protein>
<dbReference type="SUPFAM" id="SSF55073">
    <property type="entry name" value="Nucleotide cyclase"/>
    <property type="match status" value="1"/>
</dbReference>
<evidence type="ECO:0000313" key="5">
    <source>
        <dbReference type="Proteomes" id="UP000268350"/>
    </source>
</evidence>
<name>A0A3B0K7T4_DROGU</name>
<keyword evidence="5" id="KW-1185">Reference proteome</keyword>
<dbReference type="STRING" id="7266.A0A3B0K7T4"/>
<evidence type="ECO:0000313" key="4">
    <source>
        <dbReference type="EMBL" id="SPP82089.1"/>
    </source>
</evidence>
<keyword evidence="3" id="KW-0812">Transmembrane</keyword>
<dbReference type="PANTHER" id="PTHR45627:SF23">
    <property type="entry name" value="AT30656P-RELATED"/>
    <property type="match status" value="1"/>
</dbReference>
<dbReference type="GO" id="GO:0005886">
    <property type="term" value="C:plasma membrane"/>
    <property type="evidence" value="ECO:0007669"/>
    <property type="project" value="TreeGrafter"/>
</dbReference>
<feature type="transmembrane region" description="Helical" evidence="3">
    <location>
        <begin position="195"/>
        <end position="214"/>
    </location>
</feature>
<sequence>MFMPIPLMSGALLLGVTASVVLIIYYVIYIATEYYRPNNNGTITVDIFHLLGIFFRKMNDIVVRSSFLDRHQYVMEKIWLRNARRQEKLMLHSIIPPQIAKPIQDDIQNRLARKGGGLRSPGVMEHIVPIQIHPEVSILYADVVNYTQLTTTLDVETLVRLLHGLFWETDVTIANRTDAALVDPVLRSKGASTSAIYLFIICSYNSVVSIILMGCDPEEFEMMYI</sequence>
<dbReference type="Gene3D" id="3.30.70.1230">
    <property type="entry name" value="Nucleotide cyclase"/>
    <property type="match status" value="1"/>
</dbReference>
<dbReference type="AlphaFoldDB" id="A0A3B0K7T4"/>
<evidence type="ECO:0000256" key="1">
    <source>
        <dbReference type="ARBA" id="ARBA00022741"/>
    </source>
</evidence>
<keyword evidence="3" id="KW-0472">Membrane</keyword>
<organism evidence="4 5">
    <name type="scientific">Drosophila guanche</name>
    <name type="common">Fruit fly</name>
    <dbReference type="NCBI Taxonomy" id="7266"/>
    <lineage>
        <taxon>Eukaryota</taxon>
        <taxon>Metazoa</taxon>
        <taxon>Ecdysozoa</taxon>
        <taxon>Arthropoda</taxon>
        <taxon>Hexapoda</taxon>
        <taxon>Insecta</taxon>
        <taxon>Pterygota</taxon>
        <taxon>Neoptera</taxon>
        <taxon>Endopterygota</taxon>
        <taxon>Diptera</taxon>
        <taxon>Brachycera</taxon>
        <taxon>Muscomorpha</taxon>
        <taxon>Ephydroidea</taxon>
        <taxon>Drosophilidae</taxon>
        <taxon>Drosophila</taxon>
        <taxon>Sophophora</taxon>
    </lineage>
</organism>
<dbReference type="GO" id="GO:0000166">
    <property type="term" value="F:nucleotide binding"/>
    <property type="evidence" value="ECO:0007669"/>
    <property type="project" value="UniProtKB-KW"/>
</dbReference>
<feature type="transmembrane region" description="Helical" evidence="3">
    <location>
        <begin position="6"/>
        <end position="28"/>
    </location>
</feature>
<dbReference type="OrthoDB" id="2107370at2759"/>
<dbReference type="InterPro" id="IPR029787">
    <property type="entry name" value="Nucleotide_cyclase"/>
</dbReference>
<dbReference type="EMBL" id="OUUW01000006">
    <property type="protein sequence ID" value="SPP82089.1"/>
    <property type="molecule type" value="Genomic_DNA"/>
</dbReference>
<gene>
    <name evidence="4" type="ORF">DGUA_6G013899</name>
</gene>
<dbReference type="OMA" id="FRETRGC"/>
<evidence type="ECO:0000256" key="3">
    <source>
        <dbReference type="SAM" id="Phobius"/>
    </source>
</evidence>
<accession>A0A3B0K7T4</accession>
<dbReference type="Proteomes" id="UP000268350">
    <property type="component" value="Unassembled WGS sequence"/>
</dbReference>
<keyword evidence="3" id="KW-1133">Transmembrane helix</keyword>
<evidence type="ECO:0000256" key="2">
    <source>
        <dbReference type="ARBA" id="ARBA00023239"/>
    </source>
</evidence>
<dbReference type="PANTHER" id="PTHR45627">
    <property type="entry name" value="ADENYLATE CYCLASE TYPE 1"/>
    <property type="match status" value="1"/>
</dbReference>